<keyword evidence="8 12" id="KW-0238">DNA-binding</keyword>
<dbReference type="Proteomes" id="UP000460287">
    <property type="component" value="Unassembled WGS sequence"/>
</dbReference>
<dbReference type="Pfam" id="PF01726">
    <property type="entry name" value="LexA_DNA_bind"/>
    <property type="match status" value="1"/>
</dbReference>
<dbReference type="NCBIfam" id="TIGR00498">
    <property type="entry name" value="lexA"/>
    <property type="match status" value="1"/>
</dbReference>
<dbReference type="SUPFAM" id="SSF51306">
    <property type="entry name" value="LexA/Signal peptidase"/>
    <property type="match status" value="1"/>
</dbReference>
<evidence type="ECO:0000256" key="12">
    <source>
        <dbReference type="HAMAP-Rule" id="MF_00015"/>
    </source>
</evidence>
<dbReference type="GO" id="GO:0003677">
    <property type="term" value="F:DNA binding"/>
    <property type="evidence" value="ECO:0007669"/>
    <property type="project" value="UniProtKB-UniRule"/>
</dbReference>
<dbReference type="InterPro" id="IPR006200">
    <property type="entry name" value="LexA"/>
</dbReference>
<evidence type="ECO:0000259" key="14">
    <source>
        <dbReference type="Pfam" id="PF00717"/>
    </source>
</evidence>
<evidence type="ECO:0000256" key="6">
    <source>
        <dbReference type="ARBA" id="ARBA00022813"/>
    </source>
</evidence>
<feature type="active site" description="For autocatalytic cleavage activity" evidence="12">
    <location>
        <position position="162"/>
    </location>
</feature>
<comment type="subunit">
    <text evidence="12">Homodimer.</text>
</comment>
<dbReference type="GO" id="GO:0006281">
    <property type="term" value="P:DNA repair"/>
    <property type="evidence" value="ECO:0007669"/>
    <property type="project" value="UniProtKB-UniRule"/>
</dbReference>
<dbReference type="FunFam" id="2.10.109.10:FF:000001">
    <property type="entry name" value="LexA repressor"/>
    <property type="match status" value="1"/>
</dbReference>
<keyword evidence="4 12" id="KW-0227">DNA damage</keyword>
<dbReference type="HAMAP" id="MF_00015">
    <property type="entry name" value="LexA"/>
    <property type="match status" value="1"/>
</dbReference>
<accession>A0A7X2T038</accession>
<evidence type="ECO:0000313" key="16">
    <source>
        <dbReference type="EMBL" id="MSR90181.1"/>
    </source>
</evidence>
<keyword evidence="17" id="KW-1185">Reference proteome</keyword>
<dbReference type="GO" id="GO:0009432">
    <property type="term" value="P:SOS response"/>
    <property type="evidence" value="ECO:0007669"/>
    <property type="project" value="UniProtKB-UniRule"/>
</dbReference>
<feature type="site" description="Cleavage; by autolysis" evidence="12">
    <location>
        <begin position="89"/>
        <end position="90"/>
    </location>
</feature>
<dbReference type="Gene3D" id="2.10.109.10">
    <property type="entry name" value="Umud Fragment, subunit A"/>
    <property type="match status" value="1"/>
</dbReference>
<evidence type="ECO:0000313" key="17">
    <source>
        <dbReference type="Proteomes" id="UP000460287"/>
    </source>
</evidence>
<evidence type="ECO:0000256" key="8">
    <source>
        <dbReference type="ARBA" id="ARBA00023125"/>
    </source>
</evidence>
<feature type="active site" description="For autocatalytic cleavage activity" evidence="12">
    <location>
        <position position="125"/>
    </location>
</feature>
<dbReference type="GO" id="GO:0006508">
    <property type="term" value="P:proteolysis"/>
    <property type="evidence" value="ECO:0007669"/>
    <property type="project" value="InterPro"/>
</dbReference>
<dbReference type="EMBL" id="VULX01000001">
    <property type="protein sequence ID" value="MSR90181.1"/>
    <property type="molecule type" value="Genomic_DNA"/>
</dbReference>
<dbReference type="Gene3D" id="1.10.10.10">
    <property type="entry name" value="Winged helix-like DNA-binding domain superfamily/Winged helix DNA-binding domain"/>
    <property type="match status" value="1"/>
</dbReference>
<name>A0A7X2T038_9CLOT</name>
<dbReference type="AlphaFoldDB" id="A0A7X2T038"/>
<dbReference type="GO" id="GO:0004252">
    <property type="term" value="F:serine-type endopeptidase activity"/>
    <property type="evidence" value="ECO:0007669"/>
    <property type="project" value="UniProtKB-UniRule"/>
</dbReference>
<sequence>MLGKISKQEEIYNFLKSYTESKGYPPSVREICDAVGLKSTSTVHGHLKKLEANGLIKRDPTKPRALEILELSHPKKEMVNIPIVGKVTAGVPILATENIEDYFPIPIEYIKHDSDLFMLRVKGTSMIEAGINDNDLAIIEKTSVASNGDIVVASIENAATIKTFYKEKDRIRLQPQNKLLDPIYVDDCTILGKLVGIYRSY</sequence>
<evidence type="ECO:0000259" key="15">
    <source>
        <dbReference type="Pfam" id="PF01726"/>
    </source>
</evidence>
<dbReference type="InterPro" id="IPR050077">
    <property type="entry name" value="LexA_repressor"/>
</dbReference>
<proteinExistence type="inferred from homology"/>
<dbReference type="InterPro" id="IPR036286">
    <property type="entry name" value="LexA/Signal_pep-like_sf"/>
</dbReference>
<dbReference type="GO" id="GO:0045892">
    <property type="term" value="P:negative regulation of DNA-templated transcription"/>
    <property type="evidence" value="ECO:0007669"/>
    <property type="project" value="UniProtKB-UniRule"/>
</dbReference>
<dbReference type="InterPro" id="IPR015927">
    <property type="entry name" value="Peptidase_S24_S26A/B/C"/>
</dbReference>
<dbReference type="InterPro" id="IPR036390">
    <property type="entry name" value="WH_DNA-bd_sf"/>
</dbReference>
<organism evidence="16 17">
    <name type="scientific">Inconstantimicrobium porci</name>
    <dbReference type="NCBI Taxonomy" id="2652291"/>
    <lineage>
        <taxon>Bacteria</taxon>
        <taxon>Bacillati</taxon>
        <taxon>Bacillota</taxon>
        <taxon>Clostridia</taxon>
        <taxon>Eubacteriales</taxon>
        <taxon>Clostridiaceae</taxon>
        <taxon>Inconstantimicrobium</taxon>
    </lineage>
</organism>
<keyword evidence="3 12" id="KW-0235">DNA replication</keyword>
<evidence type="ECO:0000256" key="9">
    <source>
        <dbReference type="ARBA" id="ARBA00023163"/>
    </source>
</evidence>
<reference evidence="16 17" key="1">
    <citation type="submission" date="2019-08" db="EMBL/GenBank/DDBJ databases">
        <title>In-depth cultivation of the pig gut microbiome towards novel bacterial diversity and tailored functional studies.</title>
        <authorList>
            <person name="Wylensek D."/>
            <person name="Hitch T.C.A."/>
            <person name="Clavel T."/>
        </authorList>
    </citation>
    <scope>NUCLEOTIDE SEQUENCE [LARGE SCALE GENOMIC DNA]</scope>
    <source>
        <strain evidence="16 17">WCA-383-APC-5B</strain>
    </source>
</reference>
<dbReference type="PANTHER" id="PTHR33516:SF2">
    <property type="entry name" value="LEXA REPRESSOR-RELATED"/>
    <property type="match status" value="1"/>
</dbReference>
<keyword evidence="7 12" id="KW-0805">Transcription regulation</keyword>
<dbReference type="InterPro" id="IPR036388">
    <property type="entry name" value="WH-like_DNA-bd_sf"/>
</dbReference>
<keyword evidence="9 12" id="KW-0804">Transcription</keyword>
<evidence type="ECO:0000256" key="11">
    <source>
        <dbReference type="ARBA" id="ARBA00023236"/>
    </source>
</evidence>
<evidence type="ECO:0000256" key="4">
    <source>
        <dbReference type="ARBA" id="ARBA00022763"/>
    </source>
</evidence>
<feature type="domain" description="LexA repressor DNA-binding" evidence="15">
    <location>
        <begin position="7"/>
        <end position="65"/>
    </location>
</feature>
<comment type="similarity">
    <text evidence="1 12 13">Belongs to the peptidase S24 family.</text>
</comment>
<evidence type="ECO:0000256" key="13">
    <source>
        <dbReference type="RuleBase" id="RU003991"/>
    </source>
</evidence>
<feature type="domain" description="Peptidase S24/S26A/S26B/S26C" evidence="14">
    <location>
        <begin position="82"/>
        <end position="195"/>
    </location>
</feature>
<evidence type="ECO:0000256" key="3">
    <source>
        <dbReference type="ARBA" id="ARBA00022705"/>
    </source>
</evidence>
<dbReference type="InterPro" id="IPR006197">
    <property type="entry name" value="Peptidase_S24_LexA"/>
</dbReference>
<comment type="catalytic activity">
    <reaction evidence="12">
        <text>Hydrolysis of Ala-|-Gly bond in repressor LexA.</text>
        <dbReference type="EC" id="3.4.21.88"/>
    </reaction>
</comment>
<dbReference type="SUPFAM" id="SSF46785">
    <property type="entry name" value="Winged helix' DNA-binding domain"/>
    <property type="match status" value="1"/>
</dbReference>
<keyword evidence="2 12" id="KW-0678">Repressor</keyword>
<dbReference type="GO" id="GO:0006260">
    <property type="term" value="P:DNA replication"/>
    <property type="evidence" value="ECO:0007669"/>
    <property type="project" value="UniProtKB-UniRule"/>
</dbReference>
<evidence type="ECO:0000256" key="7">
    <source>
        <dbReference type="ARBA" id="ARBA00023015"/>
    </source>
</evidence>
<dbReference type="InterPro" id="IPR011991">
    <property type="entry name" value="ArsR-like_HTH"/>
</dbReference>
<dbReference type="CDD" id="cd06529">
    <property type="entry name" value="S24_LexA-like"/>
    <property type="match status" value="1"/>
</dbReference>
<evidence type="ECO:0000256" key="10">
    <source>
        <dbReference type="ARBA" id="ARBA00023204"/>
    </source>
</evidence>
<dbReference type="PRINTS" id="PR00726">
    <property type="entry name" value="LEXASERPTASE"/>
</dbReference>
<feature type="DNA-binding region" description="H-T-H motif" evidence="12">
    <location>
        <begin position="28"/>
        <end position="48"/>
    </location>
</feature>
<keyword evidence="6 12" id="KW-0068">Autocatalytic cleavage</keyword>
<keyword evidence="5 12" id="KW-0378">Hydrolase</keyword>
<keyword evidence="11 12" id="KW-0742">SOS response</keyword>
<dbReference type="PANTHER" id="PTHR33516">
    <property type="entry name" value="LEXA REPRESSOR"/>
    <property type="match status" value="1"/>
</dbReference>
<keyword evidence="10 12" id="KW-0234">DNA repair</keyword>
<evidence type="ECO:0000256" key="5">
    <source>
        <dbReference type="ARBA" id="ARBA00022801"/>
    </source>
</evidence>
<dbReference type="InterPro" id="IPR006199">
    <property type="entry name" value="LexA_DNA-bd_dom"/>
</dbReference>
<dbReference type="RefSeq" id="WP_154530053.1">
    <property type="nucleotide sequence ID" value="NZ_JAQXTV010000232.1"/>
</dbReference>
<protein>
    <recommendedName>
        <fullName evidence="12">LexA repressor</fullName>
        <ecNumber evidence="12">3.4.21.88</ecNumber>
    </recommendedName>
</protein>
<gene>
    <name evidence="12 16" type="primary">lexA</name>
    <name evidence="16" type="ORF">FYJ33_01805</name>
</gene>
<comment type="function">
    <text evidence="12">Represses a number of genes involved in the response to DNA damage (SOS response), including recA and lexA. In the presence of single-stranded DNA, RecA interacts with LexA causing an autocatalytic cleavage which disrupts the DNA-binding part of LexA, leading to derepression of the SOS regulon and eventually DNA repair.</text>
</comment>
<evidence type="ECO:0000256" key="1">
    <source>
        <dbReference type="ARBA" id="ARBA00007484"/>
    </source>
</evidence>
<dbReference type="Pfam" id="PF00717">
    <property type="entry name" value="Peptidase_S24"/>
    <property type="match status" value="1"/>
</dbReference>
<dbReference type="EC" id="3.4.21.88" evidence="12"/>
<comment type="caution">
    <text evidence="16">The sequence shown here is derived from an EMBL/GenBank/DDBJ whole genome shotgun (WGS) entry which is preliminary data.</text>
</comment>
<dbReference type="CDD" id="cd00090">
    <property type="entry name" value="HTH_ARSR"/>
    <property type="match status" value="1"/>
</dbReference>
<evidence type="ECO:0000256" key="2">
    <source>
        <dbReference type="ARBA" id="ARBA00022491"/>
    </source>
</evidence>
<dbReference type="InterPro" id="IPR039418">
    <property type="entry name" value="LexA-like"/>
</dbReference>